<reference evidence="1 2" key="1">
    <citation type="submission" date="2013-11" db="EMBL/GenBank/DDBJ databases">
        <title>Genome sequencing of Stegodyphus mimosarum.</title>
        <authorList>
            <person name="Bechsgaard J."/>
        </authorList>
    </citation>
    <scope>NUCLEOTIDE SEQUENCE [LARGE SCALE GENOMIC DNA]</scope>
</reference>
<dbReference type="Proteomes" id="UP000054359">
    <property type="component" value="Unassembled WGS sequence"/>
</dbReference>
<dbReference type="PANTHER" id="PTHR35385:SF2">
    <property type="entry name" value="PROTEIN B, PUTATIVE-RELATED"/>
    <property type="match status" value="1"/>
</dbReference>
<dbReference type="OrthoDB" id="6431356at2759"/>
<protein>
    <recommendedName>
        <fullName evidence="3">MULE transposase domain-containing protein</fullName>
    </recommendedName>
</protein>
<keyword evidence="2" id="KW-1185">Reference proteome</keyword>
<organism evidence="1 2">
    <name type="scientific">Stegodyphus mimosarum</name>
    <name type="common">African social velvet spider</name>
    <dbReference type="NCBI Taxonomy" id="407821"/>
    <lineage>
        <taxon>Eukaryota</taxon>
        <taxon>Metazoa</taxon>
        <taxon>Ecdysozoa</taxon>
        <taxon>Arthropoda</taxon>
        <taxon>Chelicerata</taxon>
        <taxon>Arachnida</taxon>
        <taxon>Araneae</taxon>
        <taxon>Araneomorphae</taxon>
        <taxon>Entelegynae</taxon>
        <taxon>Eresoidea</taxon>
        <taxon>Eresidae</taxon>
        <taxon>Stegodyphus</taxon>
    </lineage>
</organism>
<evidence type="ECO:0000313" key="2">
    <source>
        <dbReference type="Proteomes" id="UP000054359"/>
    </source>
</evidence>
<proteinExistence type="predicted"/>
<gene>
    <name evidence="1" type="ORF">X975_23587</name>
</gene>
<sequence>MIMTDDSCLLRTALHSTRKNTRLLLCQFHVLQAVWRWLCSSNNDIDKNHRKYMMNCVKQLMYAVDTESFGSIKRNIFRGINILMYSQFCNYL</sequence>
<accession>A0A087SZR5</accession>
<dbReference type="AlphaFoldDB" id="A0A087SZR5"/>
<dbReference type="PANTHER" id="PTHR35385">
    <property type="entry name" value="PROTEIN B, PUTATIVE-RELATED-RELATED"/>
    <property type="match status" value="1"/>
</dbReference>
<dbReference type="EMBL" id="KK112714">
    <property type="protein sequence ID" value="KFM58354.1"/>
    <property type="molecule type" value="Genomic_DNA"/>
</dbReference>
<feature type="non-terminal residue" evidence="1">
    <location>
        <position position="92"/>
    </location>
</feature>
<name>A0A087SZR5_STEMI</name>
<evidence type="ECO:0008006" key="3">
    <source>
        <dbReference type="Google" id="ProtNLM"/>
    </source>
</evidence>
<evidence type="ECO:0000313" key="1">
    <source>
        <dbReference type="EMBL" id="KFM58354.1"/>
    </source>
</evidence>